<comment type="subcellular location">
    <subcellularLocation>
        <location evidence="1">Membrane</location>
        <topology evidence="1">Multi-pass membrane protein</topology>
    </subcellularLocation>
</comment>
<feature type="transmembrane region" description="Helical" evidence="10">
    <location>
        <begin position="938"/>
        <end position="960"/>
    </location>
</feature>
<feature type="region of interest" description="Disordered" evidence="9">
    <location>
        <begin position="621"/>
        <end position="664"/>
    </location>
</feature>
<dbReference type="EMBL" id="JAYRBN010000074">
    <property type="protein sequence ID" value="KAL2733256.1"/>
    <property type="molecule type" value="Genomic_DNA"/>
</dbReference>
<dbReference type="InterPro" id="IPR013099">
    <property type="entry name" value="K_chnl_dom"/>
</dbReference>
<feature type="transmembrane region" description="Helical" evidence="10">
    <location>
        <begin position="825"/>
        <end position="843"/>
    </location>
</feature>
<dbReference type="PANTHER" id="PTHR11003">
    <property type="entry name" value="POTASSIUM CHANNEL, SUBFAMILY K"/>
    <property type="match status" value="1"/>
</dbReference>
<keyword evidence="3 8" id="KW-0812">Transmembrane</keyword>
<dbReference type="AlphaFoldDB" id="A0ABD2BKF1"/>
<feature type="transmembrane region" description="Helical" evidence="10">
    <location>
        <begin position="556"/>
        <end position="578"/>
    </location>
</feature>
<evidence type="ECO:0000256" key="2">
    <source>
        <dbReference type="ARBA" id="ARBA00022448"/>
    </source>
</evidence>
<name>A0ABD2BKF1_VESMC</name>
<evidence type="ECO:0000256" key="4">
    <source>
        <dbReference type="ARBA" id="ARBA00022989"/>
    </source>
</evidence>
<feature type="transmembrane region" description="Helical" evidence="10">
    <location>
        <begin position="35"/>
        <end position="56"/>
    </location>
</feature>
<dbReference type="GO" id="GO:0016020">
    <property type="term" value="C:membrane"/>
    <property type="evidence" value="ECO:0007669"/>
    <property type="project" value="UniProtKB-SubCell"/>
</dbReference>
<dbReference type="GO" id="GO:0034220">
    <property type="term" value="P:monoatomic ion transmembrane transport"/>
    <property type="evidence" value="ECO:0007669"/>
    <property type="project" value="UniProtKB-KW"/>
</dbReference>
<keyword evidence="6 10" id="KW-0472">Membrane</keyword>
<dbReference type="Pfam" id="PF07885">
    <property type="entry name" value="Ion_trans_2"/>
    <property type="match status" value="4"/>
</dbReference>
<organism evidence="12 13">
    <name type="scientific">Vespula maculifrons</name>
    <name type="common">Eastern yellow jacket</name>
    <name type="synonym">Wasp</name>
    <dbReference type="NCBI Taxonomy" id="7453"/>
    <lineage>
        <taxon>Eukaryota</taxon>
        <taxon>Metazoa</taxon>
        <taxon>Ecdysozoa</taxon>
        <taxon>Arthropoda</taxon>
        <taxon>Hexapoda</taxon>
        <taxon>Insecta</taxon>
        <taxon>Pterygota</taxon>
        <taxon>Neoptera</taxon>
        <taxon>Endopterygota</taxon>
        <taxon>Hymenoptera</taxon>
        <taxon>Apocrita</taxon>
        <taxon>Aculeata</taxon>
        <taxon>Vespoidea</taxon>
        <taxon>Vespidae</taxon>
        <taxon>Vespinae</taxon>
        <taxon>Vespula</taxon>
    </lineage>
</organism>
<feature type="domain" description="Potassium channel" evidence="11">
    <location>
        <begin position="507"/>
        <end position="581"/>
    </location>
</feature>
<feature type="transmembrane region" description="Helical" evidence="10">
    <location>
        <begin position="972"/>
        <end position="989"/>
    </location>
</feature>
<feature type="compositionally biased region" description="Polar residues" evidence="9">
    <location>
        <begin position="649"/>
        <end position="664"/>
    </location>
</feature>
<dbReference type="SUPFAM" id="SSF81324">
    <property type="entry name" value="Voltage-gated potassium channels"/>
    <property type="match status" value="4"/>
</dbReference>
<feature type="transmembrane region" description="Helical" evidence="10">
    <location>
        <begin position="162"/>
        <end position="182"/>
    </location>
</feature>
<evidence type="ECO:0000256" key="8">
    <source>
        <dbReference type="RuleBase" id="RU003857"/>
    </source>
</evidence>
<evidence type="ECO:0000313" key="12">
    <source>
        <dbReference type="EMBL" id="KAL2733256.1"/>
    </source>
</evidence>
<evidence type="ECO:0000256" key="7">
    <source>
        <dbReference type="ARBA" id="ARBA00023303"/>
    </source>
</evidence>
<feature type="transmembrane region" description="Helical" evidence="10">
    <location>
        <begin position="499"/>
        <end position="519"/>
    </location>
</feature>
<evidence type="ECO:0000313" key="13">
    <source>
        <dbReference type="Proteomes" id="UP001607303"/>
    </source>
</evidence>
<keyword evidence="5 8" id="KW-0406">Ion transport</keyword>
<evidence type="ECO:0000256" key="3">
    <source>
        <dbReference type="ARBA" id="ARBA00022692"/>
    </source>
</evidence>
<feature type="domain" description="Potassium channel" evidence="11">
    <location>
        <begin position="126"/>
        <end position="186"/>
    </location>
</feature>
<keyword evidence="13" id="KW-1185">Reference proteome</keyword>
<dbReference type="PRINTS" id="PR01333">
    <property type="entry name" value="2POREKCHANEL"/>
</dbReference>
<dbReference type="Proteomes" id="UP001607303">
    <property type="component" value="Unassembled WGS sequence"/>
</dbReference>
<evidence type="ECO:0000256" key="10">
    <source>
        <dbReference type="SAM" id="Phobius"/>
    </source>
</evidence>
<keyword evidence="2 8" id="KW-0813">Transport</keyword>
<protein>
    <submittedName>
        <fullName evidence="12">TWiK family of potassium channels protein 7</fullName>
    </submittedName>
</protein>
<feature type="transmembrane region" description="Helical" evidence="10">
    <location>
        <begin position="795"/>
        <end position="813"/>
    </location>
</feature>
<sequence>MSHARLEIYDPFADLEKPSRCIKFLRLLWKFSRCVFSHVTLVSLVVAYCVIGAYAFESLEADHEKQIKKNVKYLRGNITEKLWKLTKEVEVLVRENWTLDALRELQGFESNLFTLLRKEGWDGSEEENTIQWTFAGALFYSIIVITTIGYGHIAPKTKNGKVVTIFYAVVGIPLMLLCLSNIGDVMASSFRFLYWKVCCYVCTKPPKKRRSRPSLVRSYSARQAGRYDVNNRAASFRRSIRLSQRSADGTLGIPEGLTRTSYSDTDCRDNSRRLNGMDQRRIYSYQLSSSPTALRPTTSFRNTDIPLSSLKLTKGNPRLGTQSLDRRLTSGTVETDHSPVLCNKYALDDVDDDLFLWQSTSRNKPEHVSKFGNRAQVEDKLDDIERQPRLITRSLPRRFHSVETTIPPSQRATLSTPYQLSSGHLSGIEQNRRYYSERIRRSPSNYSTARFHRRETSLPRIMSPMGFAMHRRACSDDIDVDYEFYTTTDEQERQPIKPVPIWLCVFLVVSYILGGACLFSKWEKWTFLDSAYFCFITLTTIGFGDFVPNKLDAHKGIALCSLYLLFGIALLAMSFNLVQEEVINNVKSVAKSLGILKESDDEDDDDDDGEDDYRYDAEYEDDVDEDEFEQRCDNNQTKTSYLDEPNGIMETNKSLHRPSSTNGQWQRGSYRYQCERRKRRRRKPWSEKICDWTRTLIAFLFSNVGVVCLVVGYTIVGAFLFTYIEAKDSLDISGDVVKQRNITAAKLWDLTSKENIFSERLWKKEVRNILERYQQKMVKNIRDGYEVVTEEHKKWTFAGAFLYSLTVITTIGYGNICPKTKWGKLCTIIYAIIGMPLFLLYLSQIGDIFARSFKWIYARCCLCKCHKKPRDPINLEVLKLRTETKVQRNQWQHVGETKTSNVYEDINVIEMNNINGKASMNNKVNDGNSSCDYDPQQVTVPLTLCLSIMVGYVIAGALLFSKWEDWNMLDGSYFCFVSLSTIGFGDIVPGDRIYSGQGLELSFIFCFMYLMLGMALIAMCFNLMQEEVIAKVHSLARMIKYIFRCDR</sequence>
<evidence type="ECO:0000256" key="1">
    <source>
        <dbReference type="ARBA" id="ARBA00004141"/>
    </source>
</evidence>
<dbReference type="Gene3D" id="1.10.287.70">
    <property type="match status" value="3"/>
</dbReference>
<accession>A0ABD2BKF1</accession>
<feature type="transmembrane region" description="Helical" evidence="10">
    <location>
        <begin position="696"/>
        <end position="724"/>
    </location>
</feature>
<feature type="domain" description="Potassium channel" evidence="11">
    <location>
        <begin position="948"/>
        <end position="1027"/>
    </location>
</feature>
<feature type="transmembrane region" description="Helical" evidence="10">
    <location>
        <begin position="1001"/>
        <end position="1024"/>
    </location>
</feature>
<keyword evidence="7 8" id="KW-0407">Ion channel</keyword>
<feature type="transmembrane region" description="Helical" evidence="10">
    <location>
        <begin position="526"/>
        <end position="544"/>
    </location>
</feature>
<proteinExistence type="inferred from homology"/>
<evidence type="ECO:0000256" key="5">
    <source>
        <dbReference type="ARBA" id="ARBA00023065"/>
    </source>
</evidence>
<gene>
    <name evidence="12" type="ORF">V1477_014224</name>
</gene>
<evidence type="ECO:0000256" key="6">
    <source>
        <dbReference type="ARBA" id="ARBA00023136"/>
    </source>
</evidence>
<reference evidence="12 13" key="1">
    <citation type="journal article" date="2024" name="Ann. Entomol. Soc. Am.">
        <title>Genomic analyses of the southern and eastern yellowjacket wasps (Hymenoptera: Vespidae) reveal evolutionary signatures of social life.</title>
        <authorList>
            <person name="Catto M.A."/>
            <person name="Caine P.B."/>
            <person name="Orr S.E."/>
            <person name="Hunt B.G."/>
            <person name="Goodisman M.A.D."/>
        </authorList>
    </citation>
    <scope>NUCLEOTIDE SEQUENCE [LARGE SCALE GENOMIC DNA]</scope>
    <source>
        <strain evidence="12">232</strain>
        <tissue evidence="12">Head and thorax</tissue>
    </source>
</reference>
<keyword evidence="4 10" id="KW-1133">Transmembrane helix</keyword>
<evidence type="ECO:0000259" key="11">
    <source>
        <dbReference type="Pfam" id="PF07885"/>
    </source>
</evidence>
<comment type="caution">
    <text evidence="12">The sequence shown here is derived from an EMBL/GenBank/DDBJ whole genome shotgun (WGS) entry which is preliminary data.</text>
</comment>
<feature type="transmembrane region" description="Helical" evidence="10">
    <location>
        <begin position="130"/>
        <end position="150"/>
    </location>
</feature>
<dbReference type="InterPro" id="IPR003280">
    <property type="entry name" value="2pore_dom_K_chnl"/>
</dbReference>
<dbReference type="PANTHER" id="PTHR11003:SF334">
    <property type="entry name" value="FI03418P"/>
    <property type="match status" value="1"/>
</dbReference>
<comment type="similarity">
    <text evidence="8">Belongs to the two pore domain potassium channel (TC 1.A.1.8) family.</text>
</comment>
<feature type="domain" description="Potassium channel" evidence="11">
    <location>
        <begin position="791"/>
        <end position="849"/>
    </location>
</feature>
<evidence type="ECO:0000256" key="9">
    <source>
        <dbReference type="SAM" id="MobiDB-lite"/>
    </source>
</evidence>